<dbReference type="AlphaFoldDB" id="A0A1I7X1Z5"/>
<dbReference type="InterPro" id="IPR036570">
    <property type="entry name" value="HORMA_dom_sf"/>
</dbReference>
<accession>A0A1I7X1Z5</accession>
<protein>
    <submittedName>
        <fullName evidence="2">HORMA domain-containing protein</fullName>
    </submittedName>
</protein>
<dbReference type="WBParaSite" id="Hba_11464">
    <property type="protein sequence ID" value="Hba_11464"/>
    <property type="gene ID" value="Hba_11464"/>
</dbReference>
<dbReference type="Proteomes" id="UP000095283">
    <property type="component" value="Unplaced"/>
</dbReference>
<organism evidence="1 2">
    <name type="scientific">Heterorhabditis bacteriophora</name>
    <name type="common">Entomopathogenic nematode worm</name>
    <dbReference type="NCBI Taxonomy" id="37862"/>
    <lineage>
        <taxon>Eukaryota</taxon>
        <taxon>Metazoa</taxon>
        <taxon>Ecdysozoa</taxon>
        <taxon>Nematoda</taxon>
        <taxon>Chromadorea</taxon>
        <taxon>Rhabditida</taxon>
        <taxon>Rhabditina</taxon>
        <taxon>Rhabditomorpha</taxon>
        <taxon>Strongyloidea</taxon>
        <taxon>Heterorhabditidae</taxon>
        <taxon>Heterorhabditis</taxon>
    </lineage>
</organism>
<evidence type="ECO:0000313" key="2">
    <source>
        <dbReference type="WBParaSite" id="Hba_11464"/>
    </source>
</evidence>
<sequence length="353" mass="38464">MSRGRGVGFSSPGPGFVGGRARANNVYPNAGYDDYRSGYGGGYDMYGGGSGYSDYNYGMGGGGYGDYNNGGGFNQGGYGGGYGNGSSGYGGGSFSGGRGGFRGGRGGPRGGAGLVDLALSTMGDEKVIQTGLRRRKLKEEICKMLSEYMYIVAHTVLYKFGGYSRENFDSRPYGSVLIAKICRDENVISYCQRSVHLASKTMEQNDLDQFEGSRRLGFEIDHLKSYCKLTYSVCIVDSCEESLIAFRIAIRKSPNFRNRAIHINDTNLECFQSALTTSLSNLQNFAISEKLKNKLAETPTRLRIRLLLCTEDPQRNFQSSVPPPLAHSLIPWGDAIHNDFNEVSFMALIPDES</sequence>
<keyword evidence="1" id="KW-1185">Reference proteome</keyword>
<proteinExistence type="predicted"/>
<dbReference type="Gene3D" id="3.30.900.10">
    <property type="entry name" value="HORMA domain"/>
    <property type="match status" value="1"/>
</dbReference>
<reference evidence="2" key="1">
    <citation type="submission" date="2016-11" db="UniProtKB">
        <authorList>
            <consortium name="WormBaseParasite"/>
        </authorList>
    </citation>
    <scope>IDENTIFICATION</scope>
</reference>
<name>A0A1I7X1Z5_HETBA</name>
<evidence type="ECO:0000313" key="1">
    <source>
        <dbReference type="Proteomes" id="UP000095283"/>
    </source>
</evidence>